<dbReference type="Gene3D" id="1.10.460.10">
    <property type="entry name" value="Topoisomerase I, domain 2"/>
    <property type="match status" value="1"/>
</dbReference>
<evidence type="ECO:0000259" key="16">
    <source>
        <dbReference type="PROSITE" id="PS51999"/>
    </source>
</evidence>
<reference evidence="19" key="1">
    <citation type="submission" date="2025-08" db="UniProtKB">
        <authorList>
            <consortium name="RefSeq"/>
        </authorList>
    </citation>
    <scope>IDENTIFICATION</scope>
</reference>
<dbReference type="Pfam" id="PF06839">
    <property type="entry name" value="Zn_ribbon_GRF"/>
    <property type="match status" value="2"/>
</dbReference>
<dbReference type="InterPro" id="IPR006171">
    <property type="entry name" value="TOPRIM_dom"/>
</dbReference>
<dbReference type="InterPro" id="IPR034144">
    <property type="entry name" value="TOPRIM_TopoIII"/>
</dbReference>
<dbReference type="GeneID" id="100202958"/>
<dbReference type="Pfam" id="PF01751">
    <property type="entry name" value="Toprim"/>
    <property type="match status" value="1"/>
</dbReference>
<dbReference type="InterPro" id="IPR013824">
    <property type="entry name" value="Topo_IA_cen_sub1"/>
</dbReference>
<feature type="domain" description="Topo IA-type catalytic" evidence="17">
    <location>
        <begin position="172"/>
        <end position="592"/>
    </location>
</feature>
<proteinExistence type="inferred from homology"/>
<evidence type="ECO:0000256" key="10">
    <source>
        <dbReference type="ARBA" id="ARBA00023235"/>
    </source>
</evidence>
<sequence>MPRFGEDGMHVLNVAEKNDAAKCLSQIMSNGRSNRREGFSKFNKIYEFEYKIFNCNCNMIMTSVSGHLIDLDFAGGYNKWNQCAPVALFEAPICRFVPENFKDIQKTLEREVRKCQALIIWTDGDREGENIGFEIIEVCKKAKSNIDVYRAKFSEITSRAVHQACRNLVAPDKNVSNAVEVRRELDLRIGASFTRFQTMRLQKRFPTVLADQLISYGSCQFPTLGFVVERYKQVQEFLSEEFYKIKVTHFKDECTANFVWKRGRLFHERVCSILCNMCQENPRATVTNMISKPKSKWRPVALDTVELEKLASRKLKINAKETMKIAEKLYTQGIISYPRTETNIFPKGLNLTPLVENQTVDPQWGGFASNILANNGPNPRQGKKTDNAHPPIHPIKYIDSLQGNEKRIYEFIVRHFLACVSKDAVGHETVFEIEISGEYFTVHGLVITERNYLDVYPYEQWNTKNIPIYQLGEVFFPDSIELVSGETCPPPLLTEADLITLMDKHGIGTDATHAEHIETIKSRNYVGVQHDGTFLPGQLGMALVEGYDAMGFAMSKPHLRASLEADLVLICQGLKNEKDVLTQQIQSYKNVFEQAVAQVQKLDDSLSKYFGEASDVTDDIFNEMSDPVRKCPKCGNNMTLRKTKEGSYFLGCMGYPNCRNSLFFPKFLLNAVRSDTTCLHCKPYPVHKIEFHFKRGSMPPGFGEHYIGCIGGCDEMLIGALAARDTIAPVNNPPPLRRADLGHGAFNNSANTKIGGIQMRDNQCQFNNNQQKTNYKQTSNQNQHGTKKQSFSTSNIQKNNKFSSTTTKHKQNNPVSKNHKDFNNDQGNDSNVVCNCNKSAIKLVVKKEGPNQGRQFFKCGQSDKPCNFFLWSEEQGNKSGLQNVNKPISNTNNDTKCGCELPAAQRTVQKDGPNKGRQFYCCPNSRGEQCSFFQWVDQTLETNEPEQGGSFNISKRKAPGGLPQEQTKKRKCGVCAREGHTKRSCPFAK</sequence>
<feature type="domain" description="Toprim" evidence="15">
    <location>
        <begin position="10"/>
        <end position="154"/>
    </location>
</feature>
<dbReference type="Gene3D" id="1.10.290.10">
    <property type="entry name" value="Topoisomerase I, domain 4"/>
    <property type="match status" value="1"/>
</dbReference>
<dbReference type="InterPro" id="IPR013825">
    <property type="entry name" value="Topo_IA_cen_sub2"/>
</dbReference>
<feature type="compositionally biased region" description="Polar residues" evidence="13">
    <location>
        <begin position="788"/>
        <end position="816"/>
    </location>
</feature>
<dbReference type="EC" id="5.6.2.1" evidence="3 12"/>
<keyword evidence="6 11" id="KW-0863">Zinc-finger</keyword>
<accession>A0ABM4CGR7</accession>
<dbReference type="InterPro" id="IPR003602">
    <property type="entry name" value="Topo_IA_DNA-bd_dom"/>
</dbReference>
<feature type="region of interest" description="Disordered" evidence="13">
    <location>
        <begin position="774"/>
        <end position="824"/>
    </location>
</feature>
<dbReference type="InterPro" id="IPR013498">
    <property type="entry name" value="Topo_IA_Znf"/>
</dbReference>
<keyword evidence="9 12" id="KW-0238">DNA-binding</keyword>
<evidence type="ECO:0000259" key="14">
    <source>
        <dbReference type="PROSITE" id="PS50158"/>
    </source>
</evidence>
<evidence type="ECO:0000256" key="8">
    <source>
        <dbReference type="ARBA" id="ARBA00023029"/>
    </source>
</evidence>
<keyword evidence="4" id="KW-0479">Metal-binding</keyword>
<dbReference type="SMART" id="SM00493">
    <property type="entry name" value="TOPRIM"/>
    <property type="match status" value="1"/>
</dbReference>
<dbReference type="InterPro" id="IPR013826">
    <property type="entry name" value="Topo_IA_cen_sub3"/>
</dbReference>
<dbReference type="PROSITE" id="PS51999">
    <property type="entry name" value="ZF_GRF"/>
    <property type="match status" value="2"/>
</dbReference>
<gene>
    <name evidence="19" type="primary">LOC100202958</name>
</gene>
<feature type="domain" description="GRF-type" evidence="16">
    <location>
        <begin position="897"/>
        <end position="939"/>
    </location>
</feature>
<dbReference type="InterPro" id="IPR010666">
    <property type="entry name" value="Znf_GRF"/>
</dbReference>
<evidence type="ECO:0000313" key="19">
    <source>
        <dbReference type="RefSeq" id="XP_065660910.1"/>
    </source>
</evidence>
<dbReference type="CDD" id="cd00186">
    <property type="entry name" value="TOP1Ac"/>
    <property type="match status" value="1"/>
</dbReference>
<evidence type="ECO:0000256" key="3">
    <source>
        <dbReference type="ARBA" id="ARBA00012891"/>
    </source>
</evidence>
<dbReference type="PANTHER" id="PTHR11390">
    <property type="entry name" value="PROKARYOTIC DNA TOPOISOMERASE"/>
    <property type="match status" value="1"/>
</dbReference>
<evidence type="ECO:0000256" key="4">
    <source>
        <dbReference type="ARBA" id="ARBA00022723"/>
    </source>
</evidence>
<dbReference type="InterPro" id="IPR000380">
    <property type="entry name" value="Topo_IA"/>
</dbReference>
<evidence type="ECO:0000256" key="11">
    <source>
        <dbReference type="PROSITE-ProRule" id="PRU00047"/>
    </source>
</evidence>
<dbReference type="InterPro" id="IPR001878">
    <property type="entry name" value="Znf_CCHC"/>
</dbReference>
<dbReference type="InterPro" id="IPR023405">
    <property type="entry name" value="Topo_IA_core_domain"/>
</dbReference>
<keyword evidence="8 12" id="KW-0799">Topoisomerase</keyword>
<protein>
    <recommendedName>
        <fullName evidence="3 12">DNA topoisomerase</fullName>
        <ecNumber evidence="3 12">5.6.2.1</ecNumber>
    </recommendedName>
</protein>
<dbReference type="PROSITE" id="PS50158">
    <property type="entry name" value="ZF_CCHC"/>
    <property type="match status" value="1"/>
</dbReference>
<evidence type="ECO:0000256" key="9">
    <source>
        <dbReference type="ARBA" id="ARBA00023125"/>
    </source>
</evidence>
<dbReference type="Pfam" id="PF01396">
    <property type="entry name" value="Zn_ribbon_Top1"/>
    <property type="match status" value="1"/>
</dbReference>
<dbReference type="InterPro" id="IPR003601">
    <property type="entry name" value="Topo_IA_2"/>
</dbReference>
<dbReference type="CDD" id="cd03362">
    <property type="entry name" value="TOPRIM_TopoIA_TopoIII"/>
    <property type="match status" value="1"/>
</dbReference>
<name>A0ABM4CGR7_HYDVU</name>
<comment type="function">
    <text evidence="12">Introduces a single-strand break via transesterification at a target site in duplex DNA. Releases the supercoiling and torsional tension of DNA introduced during the DNA replication and transcription by transiently cleaving and rejoining one strand of the DNA duplex. The scissile phosphodiester is attacked by the catalytic tyrosine of the enzyme, resulting in the formation of a DNA-(5'-phosphotyrosyl)-enzyme intermediate and the expulsion of a 3'-OH DNA strand.</text>
</comment>
<evidence type="ECO:0000256" key="5">
    <source>
        <dbReference type="ARBA" id="ARBA00022737"/>
    </source>
</evidence>
<dbReference type="Gene3D" id="3.30.65.10">
    <property type="entry name" value="Bacterial Topoisomerase I, domain 1"/>
    <property type="match status" value="1"/>
</dbReference>
<dbReference type="Gene3D" id="2.70.20.10">
    <property type="entry name" value="Topoisomerase I, domain 3"/>
    <property type="match status" value="1"/>
</dbReference>
<evidence type="ECO:0000256" key="12">
    <source>
        <dbReference type="RuleBase" id="RU362092"/>
    </source>
</evidence>
<dbReference type="Proteomes" id="UP001652625">
    <property type="component" value="Chromosome 09"/>
</dbReference>
<dbReference type="Gene3D" id="3.40.50.140">
    <property type="match status" value="1"/>
</dbReference>
<keyword evidence="7" id="KW-0862">Zinc</keyword>
<dbReference type="PROSITE" id="PS50880">
    <property type="entry name" value="TOPRIM"/>
    <property type="match status" value="1"/>
</dbReference>
<evidence type="ECO:0000256" key="7">
    <source>
        <dbReference type="ARBA" id="ARBA00022833"/>
    </source>
</evidence>
<dbReference type="SUPFAM" id="SSF56712">
    <property type="entry name" value="Prokaryotic type I DNA topoisomerase"/>
    <property type="match status" value="1"/>
</dbReference>
<dbReference type="InterPro" id="IPR023406">
    <property type="entry name" value="Topo_IA_AS"/>
</dbReference>
<dbReference type="SMART" id="SM00437">
    <property type="entry name" value="TOP1Ac"/>
    <property type="match status" value="1"/>
</dbReference>
<feature type="compositionally biased region" description="Low complexity" evidence="13">
    <location>
        <begin position="774"/>
        <end position="783"/>
    </location>
</feature>
<evidence type="ECO:0000313" key="18">
    <source>
        <dbReference type="Proteomes" id="UP001652625"/>
    </source>
</evidence>
<keyword evidence="5" id="KW-0677">Repeat</keyword>
<dbReference type="PRINTS" id="PR00417">
    <property type="entry name" value="PRTPISMRASEI"/>
</dbReference>
<evidence type="ECO:0000259" key="17">
    <source>
        <dbReference type="PROSITE" id="PS52039"/>
    </source>
</evidence>
<feature type="domain" description="CCHC-type" evidence="14">
    <location>
        <begin position="970"/>
        <end position="986"/>
    </location>
</feature>
<feature type="domain" description="GRF-type" evidence="16">
    <location>
        <begin position="834"/>
        <end position="875"/>
    </location>
</feature>
<keyword evidence="10 12" id="KW-0413">Isomerase</keyword>
<dbReference type="RefSeq" id="XP_065660910.1">
    <property type="nucleotide sequence ID" value="XM_065804838.1"/>
</dbReference>
<comment type="similarity">
    <text evidence="2 12">Belongs to the type IA topoisomerase family.</text>
</comment>
<comment type="catalytic activity">
    <reaction evidence="1 12">
        <text>ATP-independent breakage of single-stranded DNA, followed by passage and rejoining.</text>
        <dbReference type="EC" id="5.6.2.1"/>
    </reaction>
</comment>
<evidence type="ECO:0000256" key="1">
    <source>
        <dbReference type="ARBA" id="ARBA00000213"/>
    </source>
</evidence>
<keyword evidence="18" id="KW-1185">Reference proteome</keyword>
<dbReference type="Pfam" id="PF01131">
    <property type="entry name" value="Topoisom_bac"/>
    <property type="match status" value="1"/>
</dbReference>
<dbReference type="SMART" id="SM00436">
    <property type="entry name" value="TOP1Bc"/>
    <property type="match status" value="1"/>
</dbReference>
<organism evidence="18 19">
    <name type="scientific">Hydra vulgaris</name>
    <name type="common">Hydra</name>
    <name type="synonym">Hydra attenuata</name>
    <dbReference type="NCBI Taxonomy" id="6087"/>
    <lineage>
        <taxon>Eukaryota</taxon>
        <taxon>Metazoa</taxon>
        <taxon>Cnidaria</taxon>
        <taxon>Hydrozoa</taxon>
        <taxon>Hydroidolina</taxon>
        <taxon>Anthoathecata</taxon>
        <taxon>Aplanulata</taxon>
        <taxon>Hydridae</taxon>
        <taxon>Hydra</taxon>
    </lineage>
</organism>
<evidence type="ECO:0000259" key="15">
    <source>
        <dbReference type="PROSITE" id="PS50880"/>
    </source>
</evidence>
<dbReference type="PANTHER" id="PTHR11390:SF21">
    <property type="entry name" value="DNA TOPOISOMERASE 3-ALPHA"/>
    <property type="match status" value="1"/>
</dbReference>
<evidence type="ECO:0000256" key="6">
    <source>
        <dbReference type="ARBA" id="ARBA00022771"/>
    </source>
</evidence>
<evidence type="ECO:0000256" key="2">
    <source>
        <dbReference type="ARBA" id="ARBA00009446"/>
    </source>
</evidence>
<dbReference type="PROSITE" id="PS52039">
    <property type="entry name" value="TOPO_IA_2"/>
    <property type="match status" value="1"/>
</dbReference>
<dbReference type="InterPro" id="IPR013497">
    <property type="entry name" value="Topo_IA_cen"/>
</dbReference>
<feature type="region of interest" description="Disordered" evidence="13">
    <location>
        <begin position="943"/>
        <end position="965"/>
    </location>
</feature>
<evidence type="ECO:0000256" key="13">
    <source>
        <dbReference type="SAM" id="MobiDB-lite"/>
    </source>
</evidence>
<dbReference type="PROSITE" id="PS00396">
    <property type="entry name" value="TOPO_IA_1"/>
    <property type="match status" value="1"/>
</dbReference>